<sequence>MNPRLAKLIRSYLQGRIFSARQGKDLSSRRPIVAQGSLLAPTLFNIYMSNLSRTSSVEIAMYADDTALYTTSRGEDMVRRRLQRFLDEVLDWARSGTCT</sequence>
<reference evidence="2 3" key="1">
    <citation type="journal article" date="2024" name="BMC Genomics">
        <title>De novo assembly and annotation of Popillia japonica's genome with initial clues to its potential as an invasive pest.</title>
        <authorList>
            <person name="Cucini C."/>
            <person name="Boschi S."/>
            <person name="Funari R."/>
            <person name="Cardaioli E."/>
            <person name="Iannotti N."/>
            <person name="Marturano G."/>
            <person name="Paoli F."/>
            <person name="Bruttini M."/>
            <person name="Carapelli A."/>
            <person name="Frati F."/>
            <person name="Nardi F."/>
        </authorList>
    </citation>
    <scope>NUCLEOTIDE SEQUENCE [LARGE SCALE GENOMIC DNA]</scope>
    <source>
        <strain evidence="2">DMR45628</strain>
    </source>
</reference>
<evidence type="ECO:0000313" key="2">
    <source>
        <dbReference type="EMBL" id="KAK9708559.1"/>
    </source>
</evidence>
<dbReference type="AlphaFoldDB" id="A0AAW1JWC0"/>
<dbReference type="PANTHER" id="PTHR33332">
    <property type="entry name" value="REVERSE TRANSCRIPTASE DOMAIN-CONTAINING PROTEIN"/>
    <property type="match status" value="1"/>
</dbReference>
<dbReference type="InterPro" id="IPR000477">
    <property type="entry name" value="RT_dom"/>
</dbReference>
<dbReference type="Pfam" id="PF00078">
    <property type="entry name" value="RVT_1"/>
    <property type="match status" value="1"/>
</dbReference>
<accession>A0AAW1JWC0</accession>
<dbReference type="EMBL" id="JASPKY010000326">
    <property type="protein sequence ID" value="KAK9708559.1"/>
    <property type="molecule type" value="Genomic_DNA"/>
</dbReference>
<keyword evidence="3" id="KW-1185">Reference proteome</keyword>
<evidence type="ECO:0000259" key="1">
    <source>
        <dbReference type="Pfam" id="PF00078"/>
    </source>
</evidence>
<protein>
    <submittedName>
        <fullName evidence="2">Reverse transcriptase (RNA-dependent DNA polymerase)</fullName>
    </submittedName>
</protein>
<comment type="caution">
    <text evidence="2">The sequence shown here is derived from an EMBL/GenBank/DDBJ whole genome shotgun (WGS) entry which is preliminary data.</text>
</comment>
<gene>
    <name evidence="2" type="ORF">QE152_g27134</name>
</gene>
<evidence type="ECO:0000313" key="3">
    <source>
        <dbReference type="Proteomes" id="UP001458880"/>
    </source>
</evidence>
<name>A0AAW1JWC0_POPJA</name>
<keyword evidence="2" id="KW-0548">Nucleotidyltransferase</keyword>
<dbReference type="Proteomes" id="UP001458880">
    <property type="component" value="Unassembled WGS sequence"/>
</dbReference>
<keyword evidence="2" id="KW-0808">Transferase</keyword>
<organism evidence="2 3">
    <name type="scientific">Popillia japonica</name>
    <name type="common">Japanese beetle</name>
    <dbReference type="NCBI Taxonomy" id="7064"/>
    <lineage>
        <taxon>Eukaryota</taxon>
        <taxon>Metazoa</taxon>
        <taxon>Ecdysozoa</taxon>
        <taxon>Arthropoda</taxon>
        <taxon>Hexapoda</taxon>
        <taxon>Insecta</taxon>
        <taxon>Pterygota</taxon>
        <taxon>Neoptera</taxon>
        <taxon>Endopterygota</taxon>
        <taxon>Coleoptera</taxon>
        <taxon>Polyphaga</taxon>
        <taxon>Scarabaeiformia</taxon>
        <taxon>Scarabaeidae</taxon>
        <taxon>Rutelinae</taxon>
        <taxon>Popillia</taxon>
    </lineage>
</organism>
<feature type="domain" description="Reverse transcriptase" evidence="1">
    <location>
        <begin position="8"/>
        <end position="95"/>
    </location>
</feature>
<keyword evidence="2" id="KW-0695">RNA-directed DNA polymerase</keyword>
<proteinExistence type="predicted"/>
<dbReference type="GO" id="GO:0003964">
    <property type="term" value="F:RNA-directed DNA polymerase activity"/>
    <property type="evidence" value="ECO:0007669"/>
    <property type="project" value="UniProtKB-KW"/>
</dbReference>